<proteinExistence type="predicted"/>
<dbReference type="RefSeq" id="WP_133514525.1">
    <property type="nucleotide sequence ID" value="NZ_SNWX01000006.1"/>
</dbReference>
<dbReference type="Proteomes" id="UP000295064">
    <property type="component" value="Unassembled WGS sequence"/>
</dbReference>
<evidence type="ECO:0000313" key="2">
    <source>
        <dbReference type="Proteomes" id="UP000295064"/>
    </source>
</evidence>
<organism evidence="1 2">
    <name type="scientific">Halanaerobium saccharolyticum</name>
    <dbReference type="NCBI Taxonomy" id="43595"/>
    <lineage>
        <taxon>Bacteria</taxon>
        <taxon>Bacillati</taxon>
        <taxon>Bacillota</taxon>
        <taxon>Clostridia</taxon>
        <taxon>Halanaerobiales</taxon>
        <taxon>Halanaerobiaceae</taxon>
        <taxon>Halanaerobium</taxon>
    </lineage>
</organism>
<evidence type="ECO:0000313" key="1">
    <source>
        <dbReference type="EMBL" id="TDO92281.1"/>
    </source>
</evidence>
<gene>
    <name evidence="1" type="ORF">DFR79_10694</name>
</gene>
<name>A0A4R6LUD2_9FIRM</name>
<dbReference type="AlphaFoldDB" id="A0A4R6LUD2"/>
<sequence>MIEKEKKKKLLLVFLLVVMCLILFSSYIKTTEIELSSIFGQNNESKQKELLFETDNEIKKEVIEPKRDISKNKNDLTVKPEKKNKIETIALTKEIKDPFKNDQSVNDLAEEKNENRSGNTINKTEELVFLEKNMIADNLSSSTQIKEKMTESKKEIPEKSSLPAAANKEKIMRADRRRLSNIQLPFRLIGIIKNSTNSSALFLYEGQTLLKRENESIDVFKIEKIKNNNLTISYQKEERIIYLWKEKNNENY</sequence>
<comment type="caution">
    <text evidence="1">The sequence shown here is derived from an EMBL/GenBank/DDBJ whole genome shotgun (WGS) entry which is preliminary data.</text>
</comment>
<reference evidence="1 2" key="1">
    <citation type="submission" date="2019-03" db="EMBL/GenBank/DDBJ databases">
        <title>Subsurface microbial communities from deep shales in Ohio and West Virginia, USA.</title>
        <authorList>
            <person name="Wrighton K."/>
        </authorList>
    </citation>
    <scope>NUCLEOTIDE SEQUENCE [LARGE SCALE GENOMIC DNA]</scope>
    <source>
        <strain evidence="1 2">MA284_T2</strain>
    </source>
</reference>
<accession>A0A4R6LUD2</accession>
<dbReference type="OrthoDB" id="2112245at2"/>
<dbReference type="EMBL" id="SNWX01000006">
    <property type="protein sequence ID" value="TDO92281.1"/>
    <property type="molecule type" value="Genomic_DNA"/>
</dbReference>
<protein>
    <submittedName>
        <fullName evidence="1">Uncharacterized protein</fullName>
    </submittedName>
</protein>